<dbReference type="EMBL" id="CADEAL010004383">
    <property type="protein sequence ID" value="CAB1458336.1"/>
    <property type="molecule type" value="Genomic_DNA"/>
</dbReference>
<gene>
    <name evidence="2" type="ORF">PLEPLA_LOCUS46166</name>
</gene>
<dbReference type="AlphaFoldDB" id="A0A9N7W170"/>
<feature type="region of interest" description="Disordered" evidence="1">
    <location>
        <begin position="32"/>
        <end position="55"/>
    </location>
</feature>
<reference evidence="2" key="1">
    <citation type="submission" date="2020-03" db="EMBL/GenBank/DDBJ databases">
        <authorList>
            <person name="Weist P."/>
        </authorList>
    </citation>
    <scope>NUCLEOTIDE SEQUENCE</scope>
</reference>
<comment type="caution">
    <text evidence="2">The sequence shown here is derived from an EMBL/GenBank/DDBJ whole genome shotgun (WGS) entry which is preliminary data.</text>
</comment>
<protein>
    <submittedName>
        <fullName evidence="2">Uncharacterized protein</fullName>
    </submittedName>
</protein>
<name>A0A9N7W170_PLEPL</name>
<keyword evidence="3" id="KW-1185">Reference proteome</keyword>
<sequence length="109" mass="12544">MLLLLIDEFLHRVEGGFEFPERLIMKTTEPISQPHLPCHTHPPPITHLPSPTSHQPPPISLLRLRIFAHRSILAPNEGPLLCPDGDINTRRFRLSTHQNRSVEREQQVE</sequence>
<evidence type="ECO:0000256" key="1">
    <source>
        <dbReference type="SAM" id="MobiDB-lite"/>
    </source>
</evidence>
<evidence type="ECO:0000313" key="2">
    <source>
        <dbReference type="EMBL" id="CAB1458336.1"/>
    </source>
</evidence>
<dbReference type="Proteomes" id="UP001153269">
    <property type="component" value="Unassembled WGS sequence"/>
</dbReference>
<proteinExistence type="predicted"/>
<organism evidence="2 3">
    <name type="scientific">Pleuronectes platessa</name>
    <name type="common">European plaice</name>
    <dbReference type="NCBI Taxonomy" id="8262"/>
    <lineage>
        <taxon>Eukaryota</taxon>
        <taxon>Metazoa</taxon>
        <taxon>Chordata</taxon>
        <taxon>Craniata</taxon>
        <taxon>Vertebrata</taxon>
        <taxon>Euteleostomi</taxon>
        <taxon>Actinopterygii</taxon>
        <taxon>Neopterygii</taxon>
        <taxon>Teleostei</taxon>
        <taxon>Neoteleostei</taxon>
        <taxon>Acanthomorphata</taxon>
        <taxon>Carangaria</taxon>
        <taxon>Pleuronectiformes</taxon>
        <taxon>Pleuronectoidei</taxon>
        <taxon>Pleuronectidae</taxon>
        <taxon>Pleuronectes</taxon>
    </lineage>
</organism>
<accession>A0A9N7W170</accession>
<evidence type="ECO:0000313" key="3">
    <source>
        <dbReference type="Proteomes" id="UP001153269"/>
    </source>
</evidence>